<keyword evidence="2" id="KW-0479">Metal-binding</keyword>
<dbReference type="PANTHER" id="PTHR43498:SF1">
    <property type="entry name" value="COB--COM HETERODISULFIDE REDUCTASE IRON-SULFUR SUBUNIT A"/>
    <property type="match status" value="1"/>
</dbReference>
<gene>
    <name evidence="6" type="ORF">PSM7751_02900</name>
</gene>
<evidence type="ECO:0008006" key="8">
    <source>
        <dbReference type="Google" id="ProtNLM"/>
    </source>
</evidence>
<dbReference type="SUPFAM" id="SSF51905">
    <property type="entry name" value="FAD/NAD(P)-binding domain"/>
    <property type="match status" value="1"/>
</dbReference>
<dbReference type="InterPro" id="IPR039650">
    <property type="entry name" value="HdrA-like"/>
</dbReference>
<protein>
    <recommendedName>
        <fullName evidence="8">FAD-dependent oxidoreductase</fullName>
    </recommendedName>
</protein>
<keyword evidence="3" id="KW-0560">Oxidoreductase</keyword>
<keyword evidence="7" id="KW-1185">Reference proteome</keyword>
<evidence type="ECO:0000256" key="1">
    <source>
        <dbReference type="ARBA" id="ARBA00022485"/>
    </source>
</evidence>
<keyword evidence="4" id="KW-0408">Iron</keyword>
<dbReference type="GO" id="GO:0046872">
    <property type="term" value="F:metal ion binding"/>
    <property type="evidence" value="ECO:0007669"/>
    <property type="project" value="UniProtKB-KW"/>
</dbReference>
<dbReference type="GO" id="GO:0016491">
    <property type="term" value="F:oxidoreductase activity"/>
    <property type="evidence" value="ECO:0007669"/>
    <property type="project" value="UniProtKB-KW"/>
</dbReference>
<accession>A0A1X6ZPF8</accession>
<dbReference type="GO" id="GO:0051539">
    <property type="term" value="F:4 iron, 4 sulfur cluster binding"/>
    <property type="evidence" value="ECO:0007669"/>
    <property type="project" value="UniProtKB-KW"/>
</dbReference>
<dbReference type="Proteomes" id="UP000193963">
    <property type="component" value="Unassembled WGS sequence"/>
</dbReference>
<evidence type="ECO:0000256" key="2">
    <source>
        <dbReference type="ARBA" id="ARBA00022723"/>
    </source>
</evidence>
<dbReference type="OrthoDB" id="9777740at2"/>
<organism evidence="6 7">
    <name type="scientific">Pseudooceanicola marinus</name>
    <dbReference type="NCBI Taxonomy" id="396013"/>
    <lineage>
        <taxon>Bacteria</taxon>
        <taxon>Pseudomonadati</taxon>
        <taxon>Pseudomonadota</taxon>
        <taxon>Alphaproteobacteria</taxon>
        <taxon>Rhodobacterales</taxon>
        <taxon>Paracoccaceae</taxon>
        <taxon>Pseudooceanicola</taxon>
    </lineage>
</organism>
<evidence type="ECO:0000256" key="4">
    <source>
        <dbReference type="ARBA" id="ARBA00023004"/>
    </source>
</evidence>
<keyword evidence="5" id="KW-0411">Iron-sulfur</keyword>
<dbReference type="RefSeq" id="WP_085888919.1">
    <property type="nucleotide sequence ID" value="NZ_FWFN01000005.1"/>
</dbReference>
<evidence type="ECO:0000256" key="3">
    <source>
        <dbReference type="ARBA" id="ARBA00023002"/>
    </source>
</evidence>
<evidence type="ECO:0000313" key="6">
    <source>
        <dbReference type="EMBL" id="SLN57652.1"/>
    </source>
</evidence>
<keyword evidence="1" id="KW-0004">4Fe-4S</keyword>
<dbReference type="Gene3D" id="3.50.50.60">
    <property type="entry name" value="FAD/NAD(P)-binding domain"/>
    <property type="match status" value="1"/>
</dbReference>
<dbReference type="EMBL" id="FWFN01000005">
    <property type="protein sequence ID" value="SLN57652.1"/>
    <property type="molecule type" value="Genomic_DNA"/>
</dbReference>
<dbReference type="AlphaFoldDB" id="A0A1X6ZPF8"/>
<sequence length="448" mass="48765">MSDQFNTATRIVRRDAGRPVDRLSADICVVGAGISGVTAALEAAKLGRKVVLVDSQPALGGQAVNSIIATFCGLFSNGTHGYQFTHGIADDLLGYLERQDQGIFYRHGPNTTVVYYDEVALGRWVEESILAAGITVVLGAMLNGTEVEGGRVTRGHFLTRYGALDVDATGWVDASGDAALVWQSGFDCREPDQNGVYGTQMVVMENINEAAQPTRDLIGARMKEVGDQYGLRRREGLGFTIPGRGIAAMNMTHVETPLEPVAASAAALDGKDQAMRAVDFLRKEFPDCFGEARIRSFGLPGIRQTRWIKGRHHLTVEEIRESRKFDDAIGRTAWPIELHDHDDGHHWIVFDKDHVHYVPLGSLVPEACHNVIAAGRCIDADSAALSSVRVMGPCIAMGMAAAHALDLAGTGSTHQIDMDEMRARVSDNVERQHYRWDEKELASVATNS</sequence>
<dbReference type="InterPro" id="IPR036188">
    <property type="entry name" value="FAD/NAD-bd_sf"/>
</dbReference>
<name>A0A1X6ZPF8_9RHOB</name>
<evidence type="ECO:0000313" key="7">
    <source>
        <dbReference type="Proteomes" id="UP000193963"/>
    </source>
</evidence>
<dbReference type="PANTHER" id="PTHR43498">
    <property type="entry name" value="FERREDOXIN:COB-COM HETERODISULFIDE REDUCTASE SUBUNIT A"/>
    <property type="match status" value="1"/>
</dbReference>
<evidence type="ECO:0000256" key="5">
    <source>
        <dbReference type="ARBA" id="ARBA00023014"/>
    </source>
</evidence>
<reference evidence="6 7" key="1">
    <citation type="submission" date="2017-03" db="EMBL/GenBank/DDBJ databases">
        <authorList>
            <person name="Afonso C.L."/>
            <person name="Miller P.J."/>
            <person name="Scott M.A."/>
            <person name="Spackman E."/>
            <person name="Goraichik I."/>
            <person name="Dimitrov K.M."/>
            <person name="Suarez D.L."/>
            <person name="Swayne D.E."/>
        </authorList>
    </citation>
    <scope>NUCLEOTIDE SEQUENCE [LARGE SCALE GENOMIC DNA]</scope>
    <source>
        <strain evidence="6 7">CECT 7751</strain>
    </source>
</reference>
<proteinExistence type="predicted"/>
<dbReference type="Pfam" id="PF12831">
    <property type="entry name" value="FAD_oxidored"/>
    <property type="match status" value="1"/>
</dbReference>